<dbReference type="EMBL" id="DS547105">
    <property type="protein sequence ID" value="EDR07266.1"/>
    <property type="molecule type" value="Genomic_DNA"/>
</dbReference>
<dbReference type="AlphaFoldDB" id="B0DDT1"/>
<dbReference type="InParanoid" id="B0DDT1"/>
<dbReference type="KEGG" id="lbc:LACBIDRAFT_298999"/>
<keyword evidence="2" id="KW-1185">Reference proteome</keyword>
<protein>
    <submittedName>
        <fullName evidence="1">Predicted protein</fullName>
    </submittedName>
</protein>
<accession>B0DDT1</accession>
<sequence length="58" mass="6772">MCLTAALVISRTFIHPIRHLPYSSHANPPLFISPWYRCLPFFPFTFPSFTSTLKYTHT</sequence>
<proteinExistence type="predicted"/>
<dbReference type="GeneID" id="6077762"/>
<dbReference type="RefSeq" id="XP_001882197.1">
    <property type="nucleotide sequence ID" value="XM_001882162.1"/>
</dbReference>
<dbReference type="HOGENOM" id="CLU_2979493_0_0_1"/>
<gene>
    <name evidence="1" type="ORF">LACBIDRAFT_298999</name>
</gene>
<reference evidence="1 2" key="1">
    <citation type="journal article" date="2008" name="Nature">
        <title>The genome of Laccaria bicolor provides insights into mycorrhizal symbiosis.</title>
        <authorList>
            <person name="Martin F."/>
            <person name="Aerts A."/>
            <person name="Ahren D."/>
            <person name="Brun A."/>
            <person name="Danchin E.G.J."/>
            <person name="Duchaussoy F."/>
            <person name="Gibon J."/>
            <person name="Kohler A."/>
            <person name="Lindquist E."/>
            <person name="Pereda V."/>
            <person name="Salamov A."/>
            <person name="Shapiro H.J."/>
            <person name="Wuyts J."/>
            <person name="Blaudez D."/>
            <person name="Buee M."/>
            <person name="Brokstein P."/>
            <person name="Canbaeck B."/>
            <person name="Cohen D."/>
            <person name="Courty P.E."/>
            <person name="Coutinho P.M."/>
            <person name="Delaruelle C."/>
            <person name="Detter J.C."/>
            <person name="Deveau A."/>
            <person name="DiFazio S."/>
            <person name="Duplessis S."/>
            <person name="Fraissinet-Tachet L."/>
            <person name="Lucic E."/>
            <person name="Frey-Klett P."/>
            <person name="Fourrey C."/>
            <person name="Feussner I."/>
            <person name="Gay G."/>
            <person name="Grimwood J."/>
            <person name="Hoegger P.J."/>
            <person name="Jain P."/>
            <person name="Kilaru S."/>
            <person name="Labbe J."/>
            <person name="Lin Y.C."/>
            <person name="Legue V."/>
            <person name="Le Tacon F."/>
            <person name="Marmeisse R."/>
            <person name="Melayah D."/>
            <person name="Montanini B."/>
            <person name="Muratet M."/>
            <person name="Nehls U."/>
            <person name="Niculita-Hirzel H."/>
            <person name="Oudot-Le Secq M.P."/>
            <person name="Peter M."/>
            <person name="Quesneville H."/>
            <person name="Rajashekar B."/>
            <person name="Reich M."/>
            <person name="Rouhier N."/>
            <person name="Schmutz J."/>
            <person name="Yin T."/>
            <person name="Chalot M."/>
            <person name="Henrissat B."/>
            <person name="Kuees U."/>
            <person name="Lucas S."/>
            <person name="Van de Peer Y."/>
            <person name="Podila G.K."/>
            <person name="Polle A."/>
            <person name="Pukkila P.J."/>
            <person name="Richardson P.M."/>
            <person name="Rouze P."/>
            <person name="Sanders I.R."/>
            <person name="Stajich J.E."/>
            <person name="Tunlid A."/>
            <person name="Tuskan G."/>
            <person name="Grigoriev I.V."/>
        </authorList>
    </citation>
    <scope>NUCLEOTIDE SEQUENCE [LARGE SCALE GENOMIC DNA]</scope>
    <source>
        <strain evidence="2">S238N-H82 / ATCC MYA-4686</strain>
    </source>
</reference>
<organism evidence="2">
    <name type="scientific">Laccaria bicolor (strain S238N-H82 / ATCC MYA-4686)</name>
    <name type="common">Bicoloured deceiver</name>
    <name type="synonym">Laccaria laccata var. bicolor</name>
    <dbReference type="NCBI Taxonomy" id="486041"/>
    <lineage>
        <taxon>Eukaryota</taxon>
        <taxon>Fungi</taxon>
        <taxon>Dikarya</taxon>
        <taxon>Basidiomycota</taxon>
        <taxon>Agaricomycotina</taxon>
        <taxon>Agaricomycetes</taxon>
        <taxon>Agaricomycetidae</taxon>
        <taxon>Agaricales</taxon>
        <taxon>Agaricineae</taxon>
        <taxon>Hydnangiaceae</taxon>
        <taxon>Laccaria</taxon>
    </lineage>
</organism>
<evidence type="ECO:0000313" key="2">
    <source>
        <dbReference type="Proteomes" id="UP000001194"/>
    </source>
</evidence>
<dbReference type="Proteomes" id="UP000001194">
    <property type="component" value="Unassembled WGS sequence"/>
</dbReference>
<evidence type="ECO:0000313" key="1">
    <source>
        <dbReference type="EMBL" id="EDR07266.1"/>
    </source>
</evidence>
<name>B0DDT1_LACBS</name>